<name>A0A3M8ABJ8_9BACL</name>
<dbReference type="Gene3D" id="3.60.21.10">
    <property type="match status" value="1"/>
</dbReference>
<reference evidence="3 6" key="2">
    <citation type="submission" date="2019-06" db="EMBL/GenBank/DDBJ databases">
        <title>Whole genome shotgun sequence of Brevibacillus agri NBRC 15538.</title>
        <authorList>
            <person name="Hosoyama A."/>
            <person name="Uohara A."/>
            <person name="Ohji S."/>
            <person name="Ichikawa N."/>
        </authorList>
    </citation>
    <scope>NUCLEOTIDE SEQUENCE [LARGE SCALE GENOMIC DNA]</scope>
    <source>
        <strain evidence="3 6">NBRC 15538</strain>
    </source>
</reference>
<sequence>MKKKVTIAAVGDILMWKEQVACAKLASVDQYSFADMFAPLAPILSGADLTIGNLETTFSGKGQPYQIGSARTGYPRFNCPDELARDLKQVGFDVVTTVNNHCLDGGPNGLCRTLDVLDRYKLAHTGTYRSPQEASIPFVREVNGIRIALLAYTYGTNKQVIPAHMPWLANLIRRDAILQDIAAIRPLVDLVIVALHFGVEFRYTPTANQRLLVQSLLYHGADVILGAHPHVLQPVVTPAISLAGGRKKRTLVAYSLGNFTSEKMLHFDQSQIGAILRFSVEKDAHGQVAIGQISVIPTYCQRFLQGGRVRFRVIPIRSYLKHPDPHLPLLQRKKLRLLWNRAIQIIGRKPSILIE</sequence>
<dbReference type="Proteomes" id="UP000276178">
    <property type="component" value="Unassembled WGS sequence"/>
</dbReference>
<dbReference type="PANTHER" id="PTHR33393">
    <property type="entry name" value="POLYGLUTAMINE SYNTHESIS ACCESSORY PROTEIN RV0574C-RELATED"/>
    <property type="match status" value="1"/>
</dbReference>
<evidence type="ECO:0000313" key="5">
    <source>
        <dbReference type="Proteomes" id="UP000276178"/>
    </source>
</evidence>
<dbReference type="InterPro" id="IPR019079">
    <property type="entry name" value="Capsule_synth_CapA"/>
</dbReference>
<dbReference type="EMBL" id="BJOD01000069">
    <property type="protein sequence ID" value="GED28382.1"/>
    <property type="molecule type" value="Genomic_DNA"/>
</dbReference>
<proteinExistence type="inferred from homology"/>
<dbReference type="Pfam" id="PF09587">
    <property type="entry name" value="PGA_cap"/>
    <property type="match status" value="1"/>
</dbReference>
<dbReference type="OrthoDB" id="9810906at2"/>
<dbReference type="SMART" id="SM00854">
    <property type="entry name" value="PGA_cap"/>
    <property type="match status" value="1"/>
</dbReference>
<keyword evidence="6" id="KW-1185">Reference proteome</keyword>
<dbReference type="EMBL" id="RHHN01000087">
    <property type="protein sequence ID" value="RNB48421.1"/>
    <property type="molecule type" value="Genomic_DNA"/>
</dbReference>
<evidence type="ECO:0000313" key="6">
    <source>
        <dbReference type="Proteomes" id="UP000317180"/>
    </source>
</evidence>
<dbReference type="InterPro" id="IPR052169">
    <property type="entry name" value="CW_Biosynth-Accessory"/>
</dbReference>
<dbReference type="InterPro" id="IPR029052">
    <property type="entry name" value="Metallo-depent_PP-like"/>
</dbReference>
<evidence type="ECO:0000313" key="3">
    <source>
        <dbReference type="EMBL" id="GED28382.1"/>
    </source>
</evidence>
<evidence type="ECO:0000313" key="4">
    <source>
        <dbReference type="EMBL" id="RNB48421.1"/>
    </source>
</evidence>
<comment type="caution">
    <text evidence="4">The sequence shown here is derived from an EMBL/GenBank/DDBJ whole genome shotgun (WGS) entry which is preliminary data.</text>
</comment>
<dbReference type="GeneID" id="82812422"/>
<protein>
    <submittedName>
        <fullName evidence="4">CapA family protein</fullName>
    </submittedName>
    <submittedName>
        <fullName evidence="3">Capsule biosynthesis protein</fullName>
    </submittedName>
</protein>
<dbReference type="CDD" id="cd07381">
    <property type="entry name" value="MPP_CapA"/>
    <property type="match status" value="1"/>
</dbReference>
<evidence type="ECO:0000259" key="2">
    <source>
        <dbReference type="SMART" id="SM00854"/>
    </source>
</evidence>
<dbReference type="AlphaFoldDB" id="A0A3M8ABJ8"/>
<feature type="domain" description="Capsule synthesis protein CapA" evidence="2">
    <location>
        <begin position="6"/>
        <end position="263"/>
    </location>
</feature>
<evidence type="ECO:0000256" key="1">
    <source>
        <dbReference type="ARBA" id="ARBA00005662"/>
    </source>
</evidence>
<dbReference type="PANTHER" id="PTHR33393:SF12">
    <property type="entry name" value="CAPSULE BIOSYNTHESIS PROTEIN CAPA"/>
    <property type="match status" value="1"/>
</dbReference>
<dbReference type="Proteomes" id="UP000317180">
    <property type="component" value="Unassembled WGS sequence"/>
</dbReference>
<gene>
    <name evidence="3" type="ORF">BAG01nite_44840</name>
    <name evidence="4" type="ORF">EB820_23410</name>
</gene>
<accession>A0A3M8ABJ8</accession>
<organism evidence="4 5">
    <name type="scientific">Brevibacillus agri</name>
    <dbReference type="NCBI Taxonomy" id="51101"/>
    <lineage>
        <taxon>Bacteria</taxon>
        <taxon>Bacillati</taxon>
        <taxon>Bacillota</taxon>
        <taxon>Bacilli</taxon>
        <taxon>Bacillales</taxon>
        <taxon>Paenibacillaceae</taxon>
        <taxon>Brevibacillus</taxon>
    </lineage>
</organism>
<comment type="similarity">
    <text evidence="1">Belongs to the CapA family.</text>
</comment>
<reference evidence="4 5" key="1">
    <citation type="submission" date="2018-10" db="EMBL/GenBank/DDBJ databases">
        <title>Phylogenomics of Brevibacillus.</title>
        <authorList>
            <person name="Dunlap C."/>
        </authorList>
    </citation>
    <scope>NUCLEOTIDE SEQUENCE [LARGE SCALE GENOMIC DNA]</scope>
    <source>
        <strain evidence="4 5">NRRL NRS 1219</strain>
    </source>
</reference>
<dbReference type="RefSeq" id="WP_026558460.1">
    <property type="nucleotide sequence ID" value="NZ_BJOD01000069.1"/>
</dbReference>
<dbReference type="SUPFAM" id="SSF56300">
    <property type="entry name" value="Metallo-dependent phosphatases"/>
    <property type="match status" value="1"/>
</dbReference>